<evidence type="ECO:0000313" key="1">
    <source>
        <dbReference type="EMBL" id="MBV7266264.1"/>
    </source>
</evidence>
<gene>
    <name evidence="1" type="ORF">KCG45_08745</name>
</gene>
<evidence type="ECO:0000313" key="2">
    <source>
        <dbReference type="Proteomes" id="UP000699975"/>
    </source>
</evidence>
<accession>A0ABS6SMQ3</accession>
<sequence>MSTSQAPVLYTISLAALFLAGCTENAEEGRVQDCYVESGGERMFFGSPECLSQFETEKFNGYWLVAYETSWFFPTLEDLERGSIEGAYSLNFLDTPSDEVSALLELPREKVFRVSFEGSKSEIPGIYGALAALRGGVVVKHNFTIEEEIRDVPAID</sequence>
<dbReference type="RefSeq" id="WP_218316885.1">
    <property type="nucleotide sequence ID" value="NZ_JAGSPB010000002.1"/>
</dbReference>
<name>A0ABS6SMQ3_9SPHN</name>
<keyword evidence="2" id="KW-1185">Reference proteome</keyword>
<dbReference type="Proteomes" id="UP000699975">
    <property type="component" value="Unassembled WGS sequence"/>
</dbReference>
<protein>
    <recommendedName>
        <fullName evidence="3">Lipoprotein</fullName>
    </recommendedName>
</protein>
<evidence type="ECO:0008006" key="3">
    <source>
        <dbReference type="Google" id="ProtNLM"/>
    </source>
</evidence>
<dbReference type="EMBL" id="JAGSPB010000002">
    <property type="protein sequence ID" value="MBV7266264.1"/>
    <property type="molecule type" value="Genomic_DNA"/>
</dbReference>
<reference evidence="1 2" key="1">
    <citation type="submission" date="2021-04" db="EMBL/GenBank/DDBJ databases">
        <authorList>
            <person name="Pira H."/>
            <person name="Risdian C."/>
            <person name="Wink J."/>
        </authorList>
    </citation>
    <scope>NUCLEOTIDE SEQUENCE [LARGE SCALE GENOMIC DNA]</scope>
    <source>
        <strain evidence="1 2">WH131</strain>
    </source>
</reference>
<proteinExistence type="predicted"/>
<comment type="caution">
    <text evidence="1">The sequence shown here is derived from an EMBL/GenBank/DDBJ whole genome shotgun (WGS) entry which is preliminary data.</text>
</comment>
<organism evidence="1 2">
    <name type="scientific">Erythrobacter ani</name>
    <dbReference type="NCBI Taxonomy" id="2827235"/>
    <lineage>
        <taxon>Bacteria</taxon>
        <taxon>Pseudomonadati</taxon>
        <taxon>Pseudomonadota</taxon>
        <taxon>Alphaproteobacteria</taxon>
        <taxon>Sphingomonadales</taxon>
        <taxon>Erythrobacteraceae</taxon>
        <taxon>Erythrobacter/Porphyrobacter group</taxon>
        <taxon>Erythrobacter</taxon>
    </lineage>
</organism>